<dbReference type="OrthoDB" id="10402240at2759"/>
<proteinExistence type="predicted"/>
<sequence>MNIKVIVVTLVIGVLLWQIDAARSKSSRKKTTDRSDTSRFTSSSSGFAENDDEDRHRKDKSHGYEREHKVGQRKDRKYSSSSSEEDDKDGKNETAINLSNKIHRKRESKFKEHPSMLPWMKHDIHPGLAPIQSNSEAVEQNEGKLLTFSAESHEETLMKKKNDPLKDNIQHR</sequence>
<feature type="chain" id="PRO_5018147952" evidence="2">
    <location>
        <begin position="22"/>
        <end position="172"/>
    </location>
</feature>
<feature type="region of interest" description="Disordered" evidence="1">
    <location>
        <begin position="150"/>
        <end position="172"/>
    </location>
</feature>
<dbReference type="InParanoid" id="A0A3P7DK56"/>
<dbReference type="AlphaFoldDB" id="A0A3P7DK56"/>
<dbReference type="WBParaSite" id="mrna-Wban_00209">
    <property type="protein sequence ID" value="mrna-Wban_00209"/>
    <property type="gene ID" value="Wban_00209"/>
</dbReference>
<feature type="region of interest" description="Disordered" evidence="1">
    <location>
        <begin position="23"/>
        <end position="128"/>
    </location>
</feature>
<evidence type="ECO:0000313" key="4">
    <source>
        <dbReference type="Proteomes" id="UP000093561"/>
    </source>
</evidence>
<name>A0A3P7DK56_WUCBA</name>
<reference evidence="4" key="1">
    <citation type="submission" date="2015-03" db="EMBL/GenBank/DDBJ databases">
        <title>Wuchereria bancrofti Genome Sequencing Papua New Guinea Strain.</title>
        <authorList>
            <person name="Small S.T."/>
            <person name="Serre D."/>
            <person name="Zimmerman P.A."/>
        </authorList>
    </citation>
    <scope>NUCLEOTIDE SEQUENCE [LARGE SCALE GENOMIC DNA]</scope>
    <source>
        <strain evidence="4">pt0022</strain>
    </source>
</reference>
<dbReference type="Proteomes" id="UP000093561">
    <property type="component" value="Unassembled WGS sequence"/>
</dbReference>
<evidence type="ECO:0000256" key="2">
    <source>
        <dbReference type="SAM" id="SignalP"/>
    </source>
</evidence>
<evidence type="ECO:0000313" key="3">
    <source>
        <dbReference type="EMBL" id="VDM09733.1"/>
    </source>
</evidence>
<protein>
    <submittedName>
        <fullName evidence="3 6">Uncharacterized protein</fullName>
    </submittedName>
</protein>
<feature type="compositionally biased region" description="Basic and acidic residues" evidence="1">
    <location>
        <begin position="109"/>
        <end position="125"/>
    </location>
</feature>
<dbReference type="OMA" id="VLLWQID"/>
<organism evidence="3 5">
    <name type="scientific">Wuchereria bancrofti</name>
    <dbReference type="NCBI Taxonomy" id="6293"/>
    <lineage>
        <taxon>Eukaryota</taxon>
        <taxon>Metazoa</taxon>
        <taxon>Ecdysozoa</taxon>
        <taxon>Nematoda</taxon>
        <taxon>Chromadorea</taxon>
        <taxon>Rhabditida</taxon>
        <taxon>Spirurina</taxon>
        <taxon>Spiruromorpha</taxon>
        <taxon>Filarioidea</taxon>
        <taxon>Onchocercidae</taxon>
        <taxon>Wuchereria</taxon>
    </lineage>
</organism>
<feature type="compositionally biased region" description="Basic and acidic residues" evidence="1">
    <location>
        <begin position="151"/>
        <end position="172"/>
    </location>
</feature>
<keyword evidence="5" id="KW-1185">Reference proteome</keyword>
<keyword evidence="2" id="KW-0732">Signal</keyword>
<dbReference type="EMBL" id="UYWW01000992">
    <property type="protein sequence ID" value="VDM09733.1"/>
    <property type="molecule type" value="Genomic_DNA"/>
</dbReference>
<reference evidence="6" key="4">
    <citation type="submission" date="2024-02" db="UniProtKB">
        <authorList>
            <consortium name="WormBaseParasite"/>
        </authorList>
    </citation>
    <scope>IDENTIFICATION</scope>
    <source>
        <strain evidence="6">pt0022</strain>
    </source>
</reference>
<reference evidence="3 5" key="3">
    <citation type="submission" date="2018-11" db="EMBL/GenBank/DDBJ databases">
        <authorList>
            <consortium name="Pathogen Informatics"/>
        </authorList>
    </citation>
    <scope>NUCLEOTIDE SEQUENCE [LARGE SCALE GENOMIC DNA]</scope>
</reference>
<feature type="compositionally biased region" description="Basic and acidic residues" evidence="1">
    <location>
        <begin position="53"/>
        <end position="73"/>
    </location>
</feature>
<evidence type="ECO:0000256" key="1">
    <source>
        <dbReference type="SAM" id="MobiDB-lite"/>
    </source>
</evidence>
<reference evidence="4" key="2">
    <citation type="journal article" date="2016" name="Mol. Ecol.">
        <title>Population genomics of the filarial nematode parasite Wuchereria bancrofti from mosquitoes.</title>
        <authorList>
            <person name="Small S.T."/>
            <person name="Reimer L.J."/>
            <person name="Tisch D.J."/>
            <person name="King C.L."/>
            <person name="Christensen B.M."/>
            <person name="Siba P.M."/>
            <person name="Kazura J.W."/>
            <person name="Serre D."/>
            <person name="Zimmerman P.A."/>
        </authorList>
    </citation>
    <scope>NUCLEOTIDE SEQUENCE</scope>
    <source>
        <strain evidence="4">pt0022</strain>
    </source>
</reference>
<gene>
    <name evidence="3" type="ORF">WBA_LOCUS3119</name>
</gene>
<dbReference type="Proteomes" id="UP000270924">
    <property type="component" value="Unassembled WGS sequence"/>
</dbReference>
<feature type="signal peptide" evidence="2">
    <location>
        <begin position="1"/>
        <end position="21"/>
    </location>
</feature>
<evidence type="ECO:0000313" key="6">
    <source>
        <dbReference type="WBParaSite" id="mrna-Wban_00209"/>
    </source>
</evidence>
<evidence type="ECO:0000313" key="5">
    <source>
        <dbReference type="Proteomes" id="UP000270924"/>
    </source>
</evidence>
<accession>A0A3P7DK56</accession>